<feature type="transmembrane region" description="Helical" evidence="1">
    <location>
        <begin position="67"/>
        <end position="87"/>
    </location>
</feature>
<proteinExistence type="predicted"/>
<keyword evidence="1" id="KW-0472">Membrane</keyword>
<sequence length="158" mass="18264">MPDSPHTNPELSQAQLETIRMLYPLFKNEVLRRREYMSRLSVFHNTILVFLIMIIAVVSPGHPDSTMRWLTISGVVILSGFVVYLILQQATRHRMAKQQLIELERGMGLYQEDWMFSGKTTYPKHWQTDWLSDRSVATYLTVLIVLTGLAIGAMLIRL</sequence>
<organism evidence="2 3">
    <name type="scientific">Candidatus Nitrospira neomarina</name>
    <dbReference type="NCBI Taxonomy" id="3020899"/>
    <lineage>
        <taxon>Bacteria</taxon>
        <taxon>Pseudomonadati</taxon>
        <taxon>Nitrospirota</taxon>
        <taxon>Nitrospiria</taxon>
        <taxon>Nitrospirales</taxon>
        <taxon>Nitrospiraceae</taxon>
        <taxon>Nitrospira</taxon>
    </lineage>
</organism>
<accession>A0AA96GKK4</accession>
<feature type="transmembrane region" description="Helical" evidence="1">
    <location>
        <begin position="42"/>
        <end position="61"/>
    </location>
</feature>
<protein>
    <submittedName>
        <fullName evidence="2">Uncharacterized protein</fullName>
    </submittedName>
</protein>
<keyword evidence="1" id="KW-0812">Transmembrane</keyword>
<evidence type="ECO:0000313" key="3">
    <source>
        <dbReference type="Proteomes" id="UP001302494"/>
    </source>
</evidence>
<gene>
    <name evidence="2" type="ORF">PQG83_20425</name>
</gene>
<dbReference type="Proteomes" id="UP001302494">
    <property type="component" value="Chromosome"/>
</dbReference>
<keyword evidence="1" id="KW-1133">Transmembrane helix</keyword>
<dbReference type="AlphaFoldDB" id="A0AA96GKK4"/>
<dbReference type="KEGG" id="nneo:PQG83_20425"/>
<name>A0AA96GKK4_9BACT</name>
<evidence type="ECO:0000313" key="2">
    <source>
        <dbReference type="EMBL" id="WNM62080.1"/>
    </source>
</evidence>
<evidence type="ECO:0000256" key="1">
    <source>
        <dbReference type="SAM" id="Phobius"/>
    </source>
</evidence>
<feature type="transmembrane region" description="Helical" evidence="1">
    <location>
        <begin position="136"/>
        <end position="156"/>
    </location>
</feature>
<keyword evidence="3" id="KW-1185">Reference proteome</keyword>
<dbReference type="RefSeq" id="WP_312745047.1">
    <property type="nucleotide sequence ID" value="NZ_CP116968.1"/>
</dbReference>
<reference evidence="2 3" key="1">
    <citation type="submission" date="2023-01" db="EMBL/GenBank/DDBJ databases">
        <title>Cultivation and genomic characterization of new, ubiquitous marine nitrite-oxidizing bacteria from the Nitrospirales.</title>
        <authorList>
            <person name="Mueller A.J."/>
            <person name="Daebeler A."/>
            <person name="Herbold C.W."/>
            <person name="Kirkegaard R.H."/>
            <person name="Daims H."/>
        </authorList>
    </citation>
    <scope>NUCLEOTIDE SEQUENCE [LARGE SCALE GENOMIC DNA]</scope>
    <source>
        <strain evidence="2 3">DK</strain>
    </source>
</reference>
<dbReference type="EMBL" id="CP116968">
    <property type="protein sequence ID" value="WNM62080.1"/>
    <property type="molecule type" value="Genomic_DNA"/>
</dbReference>